<comment type="caution">
    <text evidence="12">The sequence shown here is derived from an EMBL/GenBank/DDBJ whole genome shotgun (WGS) entry which is preliminary data.</text>
</comment>
<keyword evidence="10" id="KW-0732">Signal</keyword>
<organism evidence="12 13">
    <name type="scientific">Trapa natans</name>
    <name type="common">Water chestnut</name>
    <dbReference type="NCBI Taxonomy" id="22666"/>
    <lineage>
        <taxon>Eukaryota</taxon>
        <taxon>Viridiplantae</taxon>
        <taxon>Streptophyta</taxon>
        <taxon>Embryophyta</taxon>
        <taxon>Tracheophyta</taxon>
        <taxon>Spermatophyta</taxon>
        <taxon>Magnoliopsida</taxon>
        <taxon>eudicotyledons</taxon>
        <taxon>Gunneridae</taxon>
        <taxon>Pentapetalae</taxon>
        <taxon>rosids</taxon>
        <taxon>malvids</taxon>
        <taxon>Myrtales</taxon>
        <taxon>Lythraceae</taxon>
        <taxon>Trapa</taxon>
    </lineage>
</organism>
<accession>A0AAN7MB00</accession>
<feature type="signal peptide" evidence="10">
    <location>
        <begin position="1"/>
        <end position="23"/>
    </location>
</feature>
<dbReference type="InterPro" id="IPR036236">
    <property type="entry name" value="Znf_C2H2_sf"/>
</dbReference>
<keyword evidence="7" id="KW-0539">Nucleus</keyword>
<protein>
    <recommendedName>
        <fullName evidence="11">C2H2-type domain-containing protein</fullName>
    </recommendedName>
</protein>
<evidence type="ECO:0000256" key="6">
    <source>
        <dbReference type="ARBA" id="ARBA00023163"/>
    </source>
</evidence>
<dbReference type="GO" id="GO:0008270">
    <property type="term" value="F:zinc ion binding"/>
    <property type="evidence" value="ECO:0007669"/>
    <property type="project" value="UniProtKB-KW"/>
</dbReference>
<evidence type="ECO:0000256" key="1">
    <source>
        <dbReference type="ARBA" id="ARBA00004123"/>
    </source>
</evidence>
<evidence type="ECO:0000256" key="9">
    <source>
        <dbReference type="SAM" id="MobiDB-lite"/>
    </source>
</evidence>
<evidence type="ECO:0000256" key="5">
    <source>
        <dbReference type="ARBA" id="ARBA00023015"/>
    </source>
</evidence>
<feature type="region of interest" description="Disordered" evidence="9">
    <location>
        <begin position="22"/>
        <end position="63"/>
    </location>
</feature>
<evidence type="ECO:0000256" key="7">
    <source>
        <dbReference type="ARBA" id="ARBA00023242"/>
    </source>
</evidence>
<dbReference type="PANTHER" id="PTHR45801:SF5">
    <property type="entry name" value="OS05G0286100 PROTEIN"/>
    <property type="match status" value="1"/>
</dbReference>
<reference evidence="12 13" key="1">
    <citation type="journal article" date="2023" name="Hortic Res">
        <title>Pangenome of water caltrop reveals structural variations and asymmetric subgenome divergence after allopolyploidization.</title>
        <authorList>
            <person name="Zhang X."/>
            <person name="Chen Y."/>
            <person name="Wang L."/>
            <person name="Yuan Y."/>
            <person name="Fang M."/>
            <person name="Shi L."/>
            <person name="Lu R."/>
            <person name="Comes H.P."/>
            <person name="Ma Y."/>
            <person name="Chen Y."/>
            <person name="Huang G."/>
            <person name="Zhou Y."/>
            <person name="Zheng Z."/>
            <person name="Qiu Y."/>
        </authorList>
    </citation>
    <scope>NUCLEOTIDE SEQUENCE [LARGE SCALE GENOMIC DNA]</scope>
    <source>
        <strain evidence="12">F231</strain>
    </source>
</reference>
<dbReference type="InterPro" id="IPR052426">
    <property type="entry name" value="Plant_dev_regulator"/>
</dbReference>
<comment type="subcellular location">
    <subcellularLocation>
        <location evidence="1">Nucleus</location>
    </subcellularLocation>
</comment>
<dbReference type="AlphaFoldDB" id="A0AAN7MB00"/>
<evidence type="ECO:0000313" key="12">
    <source>
        <dbReference type="EMBL" id="KAK4801582.1"/>
    </source>
</evidence>
<evidence type="ECO:0000256" key="4">
    <source>
        <dbReference type="ARBA" id="ARBA00022833"/>
    </source>
</evidence>
<proteinExistence type="predicted"/>
<dbReference type="PROSITE" id="PS50157">
    <property type="entry name" value="ZINC_FINGER_C2H2_2"/>
    <property type="match status" value="1"/>
</dbReference>
<sequence length="302" mass="33190">MAAELRLLSLTHLQQLLLSAAQSQTSTNPSSEASGGASSWMWNPDHQVPPNPRLPGQSHQDDDSWEVRAFEEDTSNIMGTTWPPRSYACIFCRREFRSAQALGGHMNVHRRDRAKLHQTTSQYSSPIAGGGLCSSFSTTRNTTMPSHPLIIPNQHLVTGQGGPCLDLYHYQLPNPNGTFSFSSGLIIRNDIWGPADSSNTPSTLLSAAACPPNRSNDEFLHGKGKASSPTTTHTKNTSNICKEQPSVELDLELRLGQRPTGRGEACDHLVDMTLYNRHAHEGINFIEHDESTIFKVSSSERC</sequence>
<evidence type="ECO:0000256" key="10">
    <source>
        <dbReference type="SAM" id="SignalP"/>
    </source>
</evidence>
<dbReference type="SUPFAM" id="SSF57667">
    <property type="entry name" value="beta-beta-alpha zinc fingers"/>
    <property type="match status" value="1"/>
</dbReference>
<feature type="chain" id="PRO_5042849724" description="C2H2-type domain-containing protein" evidence="10">
    <location>
        <begin position="24"/>
        <end position="302"/>
    </location>
</feature>
<keyword evidence="4" id="KW-0862">Zinc</keyword>
<dbReference type="Proteomes" id="UP001346149">
    <property type="component" value="Unassembled WGS sequence"/>
</dbReference>
<evidence type="ECO:0000256" key="3">
    <source>
        <dbReference type="ARBA" id="ARBA00022771"/>
    </source>
</evidence>
<keyword evidence="6" id="KW-0804">Transcription</keyword>
<dbReference type="EMBL" id="JAXQNO010000003">
    <property type="protein sequence ID" value="KAK4801582.1"/>
    <property type="molecule type" value="Genomic_DNA"/>
</dbReference>
<evidence type="ECO:0000256" key="2">
    <source>
        <dbReference type="ARBA" id="ARBA00022723"/>
    </source>
</evidence>
<evidence type="ECO:0000313" key="13">
    <source>
        <dbReference type="Proteomes" id="UP001346149"/>
    </source>
</evidence>
<keyword evidence="3 8" id="KW-0863">Zinc-finger</keyword>
<keyword evidence="13" id="KW-1185">Reference proteome</keyword>
<dbReference type="PANTHER" id="PTHR45801">
    <property type="entry name" value="OS07G0101800 PROTEIN"/>
    <property type="match status" value="1"/>
</dbReference>
<gene>
    <name evidence="12" type="ORF">SAY86_022069</name>
</gene>
<feature type="compositionally biased region" description="Polar residues" evidence="9">
    <location>
        <begin position="28"/>
        <end position="41"/>
    </location>
</feature>
<name>A0AAN7MB00_TRANT</name>
<evidence type="ECO:0000259" key="11">
    <source>
        <dbReference type="PROSITE" id="PS50157"/>
    </source>
</evidence>
<keyword evidence="5" id="KW-0805">Transcription regulation</keyword>
<evidence type="ECO:0000256" key="8">
    <source>
        <dbReference type="PROSITE-ProRule" id="PRU00042"/>
    </source>
</evidence>
<keyword evidence="2" id="KW-0479">Metal-binding</keyword>
<feature type="domain" description="C2H2-type" evidence="11">
    <location>
        <begin position="87"/>
        <end position="114"/>
    </location>
</feature>
<dbReference type="PROSITE" id="PS00028">
    <property type="entry name" value="ZINC_FINGER_C2H2_1"/>
    <property type="match status" value="1"/>
</dbReference>
<dbReference type="GO" id="GO:0005634">
    <property type="term" value="C:nucleus"/>
    <property type="evidence" value="ECO:0007669"/>
    <property type="project" value="UniProtKB-SubCell"/>
</dbReference>
<dbReference type="InterPro" id="IPR013087">
    <property type="entry name" value="Znf_C2H2_type"/>
</dbReference>